<keyword evidence="1" id="KW-0732">Signal</keyword>
<evidence type="ECO:0000256" key="1">
    <source>
        <dbReference type="SAM" id="SignalP"/>
    </source>
</evidence>
<gene>
    <name evidence="2" type="ORF">JIP62_12670</name>
</gene>
<feature type="signal peptide" evidence="1">
    <location>
        <begin position="1"/>
        <end position="23"/>
    </location>
</feature>
<reference evidence="2 3" key="1">
    <citation type="submission" date="2021-01" db="EMBL/GenBank/DDBJ databases">
        <title>Brevundimonas vitis sp. nov., an bacterium isolated from grape (Vitis vinifera).</title>
        <authorList>
            <person name="Jiang L."/>
            <person name="Lee J."/>
        </authorList>
    </citation>
    <scope>NUCLEOTIDE SEQUENCE [LARGE SCALE GENOMIC DNA]</scope>
    <source>
        <strain evidence="2 3">GRTSA-9</strain>
    </source>
</reference>
<protein>
    <submittedName>
        <fullName evidence="2">Uncharacterized protein</fullName>
    </submittedName>
</protein>
<sequence>MNKNVLIPALALAAASVAVPAAAQSYRGDNWQSINQRQHNLDRRIDQGIRSGQLNRREATHLRAQFNGLLRLEHQYRRGGLTRWERADLDRRFDSLSAQIRYERRDRQRARW</sequence>
<organism evidence="2 3">
    <name type="scientific">Brevundimonas vitisensis</name>
    <dbReference type="NCBI Taxonomy" id="2800818"/>
    <lineage>
        <taxon>Bacteria</taxon>
        <taxon>Pseudomonadati</taxon>
        <taxon>Pseudomonadota</taxon>
        <taxon>Alphaproteobacteria</taxon>
        <taxon>Caulobacterales</taxon>
        <taxon>Caulobacteraceae</taxon>
        <taxon>Brevundimonas</taxon>
    </lineage>
</organism>
<proteinExistence type="predicted"/>
<keyword evidence="3" id="KW-1185">Reference proteome</keyword>
<dbReference type="Proteomes" id="UP000595448">
    <property type="component" value="Chromosome"/>
</dbReference>
<name>A0ABX7BRL3_9CAUL</name>
<evidence type="ECO:0000313" key="3">
    <source>
        <dbReference type="Proteomes" id="UP000595448"/>
    </source>
</evidence>
<feature type="chain" id="PRO_5046916576" evidence="1">
    <location>
        <begin position="24"/>
        <end position="112"/>
    </location>
</feature>
<evidence type="ECO:0000313" key="2">
    <source>
        <dbReference type="EMBL" id="QQQ18150.1"/>
    </source>
</evidence>
<dbReference type="EMBL" id="CP067977">
    <property type="protein sequence ID" value="QQQ18150.1"/>
    <property type="molecule type" value="Genomic_DNA"/>
</dbReference>
<dbReference type="RefSeq" id="WP_201102522.1">
    <property type="nucleotide sequence ID" value="NZ_CP067977.1"/>
</dbReference>
<accession>A0ABX7BRL3</accession>